<dbReference type="PANTHER" id="PTHR46825:SF15">
    <property type="entry name" value="BETA-LACTAMASE-RELATED DOMAIN-CONTAINING PROTEIN"/>
    <property type="match status" value="1"/>
</dbReference>
<reference evidence="3 4" key="1">
    <citation type="submission" date="2020-07" db="EMBL/GenBank/DDBJ databases">
        <authorList>
            <person name="Xu S."/>
            <person name="Li A."/>
        </authorList>
    </citation>
    <scope>NUCLEOTIDE SEQUENCE [LARGE SCALE GENOMIC DNA]</scope>
    <source>
        <strain evidence="3 4">SG-8</strain>
    </source>
</reference>
<dbReference type="InterPro" id="IPR012338">
    <property type="entry name" value="Beta-lactam/transpept-like"/>
</dbReference>
<feature type="domain" description="Beta-lactamase-related" evidence="2">
    <location>
        <begin position="42"/>
        <end position="380"/>
    </location>
</feature>
<organism evidence="3 4">
    <name type="scientific">Marilutibacter penaei</name>
    <dbReference type="NCBI Taxonomy" id="2759900"/>
    <lineage>
        <taxon>Bacteria</taxon>
        <taxon>Pseudomonadati</taxon>
        <taxon>Pseudomonadota</taxon>
        <taxon>Gammaproteobacteria</taxon>
        <taxon>Lysobacterales</taxon>
        <taxon>Lysobacteraceae</taxon>
        <taxon>Marilutibacter</taxon>
    </lineage>
</organism>
<keyword evidence="4" id="KW-1185">Reference proteome</keyword>
<evidence type="ECO:0000313" key="4">
    <source>
        <dbReference type="Proteomes" id="UP000552587"/>
    </source>
</evidence>
<feature type="chain" id="PRO_5030573441" evidence="1">
    <location>
        <begin position="30"/>
        <end position="531"/>
    </location>
</feature>
<dbReference type="Proteomes" id="UP000552587">
    <property type="component" value="Unassembled WGS sequence"/>
</dbReference>
<dbReference type="Pfam" id="PF00144">
    <property type="entry name" value="Beta-lactamase"/>
    <property type="match status" value="1"/>
</dbReference>
<dbReference type="RefSeq" id="WP_182668299.1">
    <property type="nucleotide sequence ID" value="NZ_JACHTE010000002.1"/>
</dbReference>
<name>A0A7W3U251_9GAMM</name>
<evidence type="ECO:0000256" key="1">
    <source>
        <dbReference type="SAM" id="SignalP"/>
    </source>
</evidence>
<proteinExistence type="predicted"/>
<comment type="caution">
    <text evidence="3">The sequence shown here is derived from an EMBL/GenBank/DDBJ whole genome shotgun (WGS) entry which is preliminary data.</text>
</comment>
<keyword evidence="3" id="KW-0378">Hydrolase</keyword>
<accession>A0A7W3U251</accession>
<dbReference type="InterPro" id="IPR001466">
    <property type="entry name" value="Beta-lactam-related"/>
</dbReference>
<dbReference type="InterPro" id="IPR050491">
    <property type="entry name" value="AmpC-like"/>
</dbReference>
<evidence type="ECO:0000259" key="2">
    <source>
        <dbReference type="Pfam" id="PF00144"/>
    </source>
</evidence>
<dbReference type="EMBL" id="JACHTE010000002">
    <property type="protein sequence ID" value="MBB1087508.1"/>
    <property type="molecule type" value="Genomic_DNA"/>
</dbReference>
<sequence length="531" mass="57740">MDRGNRGRALRALCLGLALACAGAPTAWAGDPPATPRDVAALDRVVDGAMANWDLPGIALGVIEDGEVTYARAAGETVAGSGDPVTRATLFKIASNSKAMTASVLARLVADGRMDWDDPVVRHLPQFRVHDPWVTREMQVRDLLIHNSGLPEGAGDLMLWPEPNRFQRSDIIAGLAHLKPERSFRSGYAYDNLLYVVAGEVAAAAGGDSYEALVRREVFAPLGLDGCRVGEWRRDEAGSVAQPHRRTDQGPVAIRTDGDVVPAITSAAAGGIRCSLDDMLAWALNWLAPTAAQLDWLPEAQRQAMWTAHTPLPVSARSREWDDTHVRAYGYGWRLADVDGEWTVSHTGTLSGMYSVLMLLPDRRSGFVMMTHGEGSAARTAVTAAMLKYFTRPGEGPGLDFYADVLAHEARAPGASRVPDTSSRVPVDPTAWDARLGVYRDPWFGRVSLCTAADEVRFQSEMSPRMAGRMMDVDGRALVEWDDDGVDLEAWMDFHEDGAAPLRMSMAKVDPDGDFSSDYEDLDFVRVGDCD</sequence>
<dbReference type="SUPFAM" id="SSF56601">
    <property type="entry name" value="beta-lactamase/transpeptidase-like"/>
    <property type="match status" value="1"/>
</dbReference>
<dbReference type="Gene3D" id="3.40.710.10">
    <property type="entry name" value="DD-peptidase/beta-lactamase superfamily"/>
    <property type="match status" value="1"/>
</dbReference>
<evidence type="ECO:0000313" key="3">
    <source>
        <dbReference type="EMBL" id="MBB1087508.1"/>
    </source>
</evidence>
<dbReference type="GO" id="GO:0016787">
    <property type="term" value="F:hydrolase activity"/>
    <property type="evidence" value="ECO:0007669"/>
    <property type="project" value="UniProtKB-KW"/>
</dbReference>
<feature type="signal peptide" evidence="1">
    <location>
        <begin position="1"/>
        <end position="29"/>
    </location>
</feature>
<dbReference type="PANTHER" id="PTHR46825">
    <property type="entry name" value="D-ALANYL-D-ALANINE-CARBOXYPEPTIDASE/ENDOPEPTIDASE AMPH"/>
    <property type="match status" value="1"/>
</dbReference>
<protein>
    <submittedName>
        <fullName evidence="3">Serine hydrolase</fullName>
    </submittedName>
</protein>
<keyword evidence="1" id="KW-0732">Signal</keyword>
<dbReference type="AlphaFoldDB" id="A0A7W3U251"/>
<gene>
    <name evidence="3" type="ORF">H4F99_03285</name>
</gene>